<accession>A0AA40C3E4</accession>
<reference evidence="1" key="1">
    <citation type="submission" date="2023-06" db="EMBL/GenBank/DDBJ databases">
        <title>Genome-scale phylogeny and comparative genomics of the fungal order Sordariales.</title>
        <authorList>
            <consortium name="Lawrence Berkeley National Laboratory"/>
            <person name="Hensen N."/>
            <person name="Bonometti L."/>
            <person name="Westerberg I."/>
            <person name="Brannstrom I.O."/>
            <person name="Guillou S."/>
            <person name="Cros-Aarteil S."/>
            <person name="Calhoun S."/>
            <person name="Haridas S."/>
            <person name="Kuo A."/>
            <person name="Mondo S."/>
            <person name="Pangilinan J."/>
            <person name="Riley R."/>
            <person name="Labutti K."/>
            <person name="Andreopoulos B."/>
            <person name="Lipzen A."/>
            <person name="Chen C."/>
            <person name="Yanf M."/>
            <person name="Daum C."/>
            <person name="Ng V."/>
            <person name="Clum A."/>
            <person name="Steindorff A."/>
            <person name="Ohm R."/>
            <person name="Martin F."/>
            <person name="Silar P."/>
            <person name="Natvig D."/>
            <person name="Lalanne C."/>
            <person name="Gautier V."/>
            <person name="Ament-Velasquez S.L."/>
            <person name="Kruys A."/>
            <person name="Hutchinson M.I."/>
            <person name="Powell A.J."/>
            <person name="Barry K."/>
            <person name="Miller A.N."/>
            <person name="Grigoriev I.V."/>
            <person name="Debuchy R."/>
            <person name="Gladieux P."/>
            <person name="Thoren M.H."/>
            <person name="Johannesson H."/>
        </authorList>
    </citation>
    <scope>NUCLEOTIDE SEQUENCE</scope>
    <source>
        <strain evidence="1">CBS 606.72</strain>
    </source>
</reference>
<dbReference type="Proteomes" id="UP001175000">
    <property type="component" value="Unassembled WGS sequence"/>
</dbReference>
<dbReference type="EMBL" id="JAULSU010000003">
    <property type="protein sequence ID" value="KAK0623901.1"/>
    <property type="molecule type" value="Genomic_DNA"/>
</dbReference>
<keyword evidence="2" id="KW-1185">Reference proteome</keyword>
<sequence>MGCNPEKGTQFTYSADRKWIGCCLPGQTLEGSYETAFDCCGAGHKLIGSRETGYRCCPSGQEFDGEKCKDTTPVCQNGKILVDGKCVCPAGTTEDASGGCQAPPPRPNITDCPSEVTAGKCYLFKMDNGEYLGYNNRGWYSASKPSNSFQPGKFKLCKEEPCQVGAAVNPGDPVRIQDLHGQANSGRDPNHWLNGATNGGHIAKTPDYSSAGVFTITKWTPGKYCLGGFSSGVGPTCPSDDPAVTFNTLDQQSCVPVELVPVPCDIRDVNNNCLWSGGQKPC</sequence>
<name>A0AA40C3E4_9PEZI</name>
<dbReference type="AlphaFoldDB" id="A0AA40C3E4"/>
<organism evidence="1 2">
    <name type="scientific">Immersiella caudata</name>
    <dbReference type="NCBI Taxonomy" id="314043"/>
    <lineage>
        <taxon>Eukaryota</taxon>
        <taxon>Fungi</taxon>
        <taxon>Dikarya</taxon>
        <taxon>Ascomycota</taxon>
        <taxon>Pezizomycotina</taxon>
        <taxon>Sordariomycetes</taxon>
        <taxon>Sordariomycetidae</taxon>
        <taxon>Sordariales</taxon>
        <taxon>Lasiosphaeriaceae</taxon>
        <taxon>Immersiella</taxon>
    </lineage>
</organism>
<evidence type="ECO:0008006" key="3">
    <source>
        <dbReference type="Google" id="ProtNLM"/>
    </source>
</evidence>
<comment type="caution">
    <text evidence="1">The sequence shown here is derived from an EMBL/GenBank/DDBJ whole genome shotgun (WGS) entry which is preliminary data.</text>
</comment>
<protein>
    <recommendedName>
        <fullName evidence="3">Cystein rich protein</fullName>
    </recommendedName>
</protein>
<proteinExistence type="predicted"/>
<evidence type="ECO:0000313" key="1">
    <source>
        <dbReference type="EMBL" id="KAK0623901.1"/>
    </source>
</evidence>
<evidence type="ECO:0000313" key="2">
    <source>
        <dbReference type="Proteomes" id="UP001175000"/>
    </source>
</evidence>
<gene>
    <name evidence="1" type="ORF">B0T14DRAFT_427250</name>
</gene>
<feature type="non-terminal residue" evidence="1">
    <location>
        <position position="282"/>
    </location>
</feature>